<proteinExistence type="predicted"/>
<dbReference type="PANTHER" id="PTHR12106:SF27">
    <property type="entry name" value="SORTILIN-RELATED RECEPTOR"/>
    <property type="match status" value="1"/>
</dbReference>
<dbReference type="InterPro" id="IPR031778">
    <property type="entry name" value="Sortilin_N"/>
</dbReference>
<dbReference type="RefSeq" id="WP_115123670.1">
    <property type="nucleotide sequence ID" value="NZ_QRAO01000003.1"/>
</dbReference>
<comment type="caution">
    <text evidence="3">The sequence shown here is derived from an EMBL/GenBank/DDBJ whole genome shotgun (WGS) entry which is preliminary data.</text>
</comment>
<keyword evidence="3" id="KW-0675">Receptor</keyword>
<organism evidence="3 4">
    <name type="scientific">Marinirhabdus gelatinilytica</name>
    <dbReference type="NCBI Taxonomy" id="1703343"/>
    <lineage>
        <taxon>Bacteria</taxon>
        <taxon>Pseudomonadati</taxon>
        <taxon>Bacteroidota</taxon>
        <taxon>Flavobacteriia</taxon>
        <taxon>Flavobacteriales</taxon>
        <taxon>Flavobacteriaceae</taxon>
    </lineage>
</organism>
<dbReference type="PANTHER" id="PTHR12106">
    <property type="entry name" value="SORTILIN RELATED"/>
    <property type="match status" value="1"/>
</dbReference>
<evidence type="ECO:0000313" key="3">
    <source>
        <dbReference type="EMBL" id="RDK85234.1"/>
    </source>
</evidence>
<accession>A0A370QA50</accession>
<feature type="domain" description="Sortilin N-terminal" evidence="2">
    <location>
        <begin position="65"/>
        <end position="207"/>
    </location>
</feature>
<dbReference type="Pfam" id="PF15902">
    <property type="entry name" value="Sortilin-Vps10"/>
    <property type="match status" value="1"/>
</dbReference>
<keyword evidence="4" id="KW-1185">Reference proteome</keyword>
<dbReference type="SUPFAM" id="SSF110296">
    <property type="entry name" value="Oligoxyloglucan reducing end-specific cellobiohydrolase"/>
    <property type="match status" value="1"/>
</dbReference>
<dbReference type="CDD" id="cd15482">
    <property type="entry name" value="Sialidase_non-viral"/>
    <property type="match status" value="1"/>
</dbReference>
<sequence>MQRNYHHYLFSSIVLFFVTTCVFAQDFKAFQYRNVGPLRGGRVTAVTGIPEIPNVFFLGATGGGVWKTEDYGTTWKNVSDGYFETPSIGAIEVAPNNPNIVYVGTGSDGLRSNVISGRGVYKSLNGGETWQHIGLKNTGQIGAVEIDRKDPNIVYVAAIGNAFKNNEERGVYKTEDGGKTWDKILHISNETGFSDLEIHPKKNDVLYAAAWKGQRRPWTIISGGTQEEGGIYKSKNGGKDWEKLGNGLPKGLIGKIDLAVSADEPKWLYAIIESEGEERGLYKSEDEGKSFVQISSDVRLVNRPFYYTNVEVDPTNANIVFSMANPGLKSTDGGKTWTYFEVPHGDNHDIWLNPNDPDLLIQANDGGANVSHNGGKTWSTQFNQPTAELYQVAVDDQYPYWLYAGQQDNSSTIAVPSFPPNSVQNPETGWLINTGGCETGPGVPKPGNHNIVYANCKGRFSVFDKRTGTEKGYYVGASNIYGHNPKDLEYRFQRVAPIEVSPHNPDVVYHGSQYLHKTVTEGLTWETISPDLTAFEADKQVISGSPITRDITGEEYYSTLYSIRESKLVEGLIWTGSNDGVVSLTRDGGKTWANVTPASLPKGGRVESIEPSQYNPAKAYIAVDFHLLGDDRPYVYKTSDYGASWQLLSNGNNGIPSDFPTRVLREDPEREGLLYAGTEYGVFVSFNDGVTWQKFQQNLPVTPITDLKIFRGDLIISTMGRGFWILDNITALRQQAINSLSTVPVLFKPDTTIRYRYPTVRGISNLQYPQTAVTLDYYIPKNYKGSVQLEIMNENRRPITTILSDSTLLKAFDSAIHNDVETEVEEEIEVEEQEGVSEVTEVENMQLSQIFRYTDERLSSKPGLHRFNWNLRQRGAWDKDIKRRYQRGPMVAPGTYIAKLTVAGQTLEQTFEIVPDPRITQQGFTQQDMGEQLAFQNKVLELLSEAKQLQADLETQKETLTANNASPDPTTLRTIENKLQVLKNDEGAYPQQMLISQIGYLYNMVSRADQLPGQEAENRYKTLKMKLKSLKN</sequence>
<dbReference type="OrthoDB" id="9757809at2"/>
<evidence type="ECO:0000256" key="1">
    <source>
        <dbReference type="ARBA" id="ARBA00022737"/>
    </source>
</evidence>
<gene>
    <name evidence="3" type="ORF">C8D94_10352</name>
</gene>
<dbReference type="Proteomes" id="UP000255317">
    <property type="component" value="Unassembled WGS sequence"/>
</dbReference>
<dbReference type="AlphaFoldDB" id="A0A370QA50"/>
<dbReference type="InterPro" id="IPR036278">
    <property type="entry name" value="Sialidase_sf"/>
</dbReference>
<dbReference type="EMBL" id="QRAO01000003">
    <property type="protein sequence ID" value="RDK85234.1"/>
    <property type="molecule type" value="Genomic_DNA"/>
</dbReference>
<reference evidence="3 4" key="1">
    <citation type="submission" date="2018-07" db="EMBL/GenBank/DDBJ databases">
        <title>Genomic Encyclopedia of Type Strains, Phase IV (KMG-IV): sequencing the most valuable type-strain genomes for metagenomic binning, comparative biology and taxonomic classification.</title>
        <authorList>
            <person name="Goeker M."/>
        </authorList>
    </citation>
    <scope>NUCLEOTIDE SEQUENCE [LARGE SCALE GENOMIC DNA]</scope>
    <source>
        <strain evidence="3 4">DSM 101478</strain>
    </source>
</reference>
<evidence type="ECO:0000313" key="4">
    <source>
        <dbReference type="Proteomes" id="UP000255317"/>
    </source>
</evidence>
<dbReference type="SUPFAM" id="SSF50939">
    <property type="entry name" value="Sialidases"/>
    <property type="match status" value="1"/>
</dbReference>
<evidence type="ECO:0000259" key="2">
    <source>
        <dbReference type="Pfam" id="PF15902"/>
    </source>
</evidence>
<keyword evidence="1" id="KW-0677">Repeat</keyword>
<protein>
    <submittedName>
        <fullName evidence="3">Sortilin (Neurotensin receptor 3)</fullName>
    </submittedName>
</protein>
<name>A0A370QA50_9FLAO</name>
<dbReference type="InterPro" id="IPR050310">
    <property type="entry name" value="VPS10-sortilin"/>
</dbReference>
<dbReference type="InterPro" id="IPR015943">
    <property type="entry name" value="WD40/YVTN_repeat-like_dom_sf"/>
</dbReference>
<dbReference type="Gene3D" id="2.130.10.10">
    <property type="entry name" value="YVTN repeat-like/Quinoprotein amine dehydrogenase"/>
    <property type="match status" value="4"/>
</dbReference>